<gene>
    <name evidence="10" type="ORF">QE367_000189</name>
</gene>
<feature type="transmembrane region" description="Helical" evidence="7">
    <location>
        <begin position="652"/>
        <end position="672"/>
    </location>
</feature>
<evidence type="ECO:0000313" key="11">
    <source>
        <dbReference type="Proteomes" id="UP001260188"/>
    </source>
</evidence>
<comment type="caution">
    <text evidence="10">The sequence shown here is derived from an EMBL/GenBank/DDBJ whole genome shotgun (WGS) entry which is preliminary data.</text>
</comment>
<dbReference type="Gene3D" id="3.30.70.270">
    <property type="match status" value="1"/>
</dbReference>
<dbReference type="SMART" id="SM00388">
    <property type="entry name" value="HisKA"/>
    <property type="match status" value="1"/>
</dbReference>
<dbReference type="EC" id="2.7.13.3" evidence="3"/>
<feature type="transmembrane region" description="Helical" evidence="7">
    <location>
        <begin position="160"/>
        <end position="178"/>
    </location>
</feature>
<evidence type="ECO:0000259" key="9">
    <source>
        <dbReference type="PROSITE" id="PS50887"/>
    </source>
</evidence>
<feature type="domain" description="GGDEF" evidence="9">
    <location>
        <begin position="812"/>
        <end position="944"/>
    </location>
</feature>
<evidence type="ECO:0000256" key="6">
    <source>
        <dbReference type="SAM" id="MobiDB-lite"/>
    </source>
</evidence>
<keyword evidence="4" id="KW-0808">Transferase</keyword>
<evidence type="ECO:0000256" key="1">
    <source>
        <dbReference type="ARBA" id="ARBA00000085"/>
    </source>
</evidence>
<proteinExistence type="predicted"/>
<feature type="transmembrane region" description="Helical" evidence="7">
    <location>
        <begin position="678"/>
        <end position="697"/>
    </location>
</feature>
<feature type="transmembrane region" description="Helical" evidence="7">
    <location>
        <begin position="64"/>
        <end position="83"/>
    </location>
</feature>
<dbReference type="Pfam" id="PF00990">
    <property type="entry name" value="GGDEF"/>
    <property type="match status" value="1"/>
</dbReference>
<dbReference type="InterPro" id="IPR005467">
    <property type="entry name" value="His_kinase_dom"/>
</dbReference>
<name>A0ABU1HWF9_9MICO</name>
<comment type="catalytic activity">
    <reaction evidence="1">
        <text>ATP + protein L-histidine = ADP + protein N-phospho-L-histidine.</text>
        <dbReference type="EC" id="2.7.13.3"/>
    </reaction>
</comment>
<organism evidence="10 11">
    <name type="scientific">Microbacterium paludicola</name>
    <dbReference type="NCBI Taxonomy" id="300019"/>
    <lineage>
        <taxon>Bacteria</taxon>
        <taxon>Bacillati</taxon>
        <taxon>Actinomycetota</taxon>
        <taxon>Actinomycetes</taxon>
        <taxon>Micrococcales</taxon>
        <taxon>Microbacteriaceae</taxon>
        <taxon>Microbacterium</taxon>
    </lineage>
</organism>
<dbReference type="SUPFAM" id="SSF55073">
    <property type="entry name" value="Nucleotide cyclase"/>
    <property type="match status" value="1"/>
</dbReference>
<evidence type="ECO:0000256" key="2">
    <source>
        <dbReference type="ARBA" id="ARBA00004236"/>
    </source>
</evidence>
<feature type="compositionally biased region" description="Basic residues" evidence="6">
    <location>
        <begin position="510"/>
        <end position="534"/>
    </location>
</feature>
<comment type="subcellular location">
    <subcellularLocation>
        <location evidence="2">Cell membrane</location>
    </subcellularLocation>
</comment>
<dbReference type="InterPro" id="IPR000160">
    <property type="entry name" value="GGDEF_dom"/>
</dbReference>
<evidence type="ECO:0000256" key="7">
    <source>
        <dbReference type="SAM" id="Phobius"/>
    </source>
</evidence>
<dbReference type="SUPFAM" id="SSF47384">
    <property type="entry name" value="Homodimeric domain of signal transducing histidine kinase"/>
    <property type="match status" value="1"/>
</dbReference>
<feature type="transmembrane region" description="Helical" evidence="7">
    <location>
        <begin position="594"/>
        <end position="613"/>
    </location>
</feature>
<dbReference type="InterPro" id="IPR043128">
    <property type="entry name" value="Rev_trsase/Diguanyl_cyclase"/>
</dbReference>
<evidence type="ECO:0000256" key="5">
    <source>
        <dbReference type="ARBA" id="ARBA00022777"/>
    </source>
</evidence>
<dbReference type="SUPFAM" id="SSF55785">
    <property type="entry name" value="PYP-like sensor domain (PAS domain)"/>
    <property type="match status" value="1"/>
</dbReference>
<dbReference type="InterPro" id="IPR029787">
    <property type="entry name" value="Nucleotide_cyclase"/>
</dbReference>
<dbReference type="CDD" id="cd00082">
    <property type="entry name" value="HisKA"/>
    <property type="match status" value="1"/>
</dbReference>
<feature type="domain" description="Histidine kinase" evidence="8">
    <location>
        <begin position="334"/>
        <end position="447"/>
    </location>
</feature>
<protein>
    <recommendedName>
        <fullName evidence="3">histidine kinase</fullName>
        <ecNumber evidence="3">2.7.13.3</ecNumber>
    </recommendedName>
</protein>
<dbReference type="Proteomes" id="UP001260188">
    <property type="component" value="Unassembled WGS sequence"/>
</dbReference>
<keyword evidence="7" id="KW-1133">Transmembrane helix</keyword>
<dbReference type="InterPro" id="IPR003661">
    <property type="entry name" value="HisK_dim/P_dom"/>
</dbReference>
<keyword evidence="7" id="KW-0812">Transmembrane</keyword>
<evidence type="ECO:0000259" key="8">
    <source>
        <dbReference type="PROSITE" id="PS50109"/>
    </source>
</evidence>
<feature type="region of interest" description="Disordered" evidence="6">
    <location>
        <begin position="510"/>
        <end position="544"/>
    </location>
</feature>
<sequence>METDTPQRTRATYVLPAPPRWVDAVLGDGDRTRSAMLNQIVTTSVVLVVAIAGLVIGFRGDTALFFLAVTAVFMLTGAAIIVPWGHLRPLWLAMIPLGDVAAIGVMRVAEPTGGFGLLWVFPVIWLAAGFGTVGWIGGIVLALTAYGVTEAVIHASPSSFGFLLLPLLLIAVSTSTYLSSRRAAAQRLLLDRQATVLTQSLERARRHEQVLTEALDRVDFGVARIETDGSASIINDAHARLQRGSRTSGQPDVYAADGSTPLDPQDHPLARVRRGEAFTDARIQVGRDDDRRVLSVSARRIIEPDGRDSGAVVVTRDVTAETDALRERDALVSSVSHELRTPLTSILGYLELAIDTPGVPEAALENLRVADRNADQLLRLVGDVLAASSQHKSAAQLTVSPADIDLVEIVNAAVESILVSAGERGITIDVSRVEPARAYADPVRIRQGARQPALQRCEVQPPARTRVSGDLGGRSVGAHRSPGLGCGPQRGGPRFGVPALLPWSRCAGLHRHRKRTRARHQPRHRPQARRRHHGEQRPGGGVDVLGDASGPSTGGGAVMIDQFSVSVITAIVVLACAVLFVFDTLVRRPEQSGRFWAVGFLCAVLTTMFYVVWASAPETAWAVVCGNTASVVGTGLMWLGCRAYNRRTVRGAGVLVAVAGIVAAIAASVEFALGGDDWSGSLVMFAALSAAAAAASVECFRGALGASRTALPLGLVFGVQAAFYLARILVVSMFGYGETFQLWVGSAPTSILTVVLSITAVVSASVLRAGRAGVRGSDSPEGRDTGPGEIVSVAGFRRAVAVSVQRARARRELMAVWVIELDGLEYIATAFGLDVGDEVVQTWRDTMTTNAPTLAVVGEVGSERIGVVTVVSSAADARRQAMALYRSLFEALASVEGGVLPAIGIGVALSDVVGYDGDALIEVAATTATRASSGVASAVLLAEPS</sequence>
<feature type="transmembrane region" description="Helical" evidence="7">
    <location>
        <begin position="563"/>
        <end position="582"/>
    </location>
</feature>
<dbReference type="PROSITE" id="PS50109">
    <property type="entry name" value="HIS_KIN"/>
    <property type="match status" value="1"/>
</dbReference>
<reference evidence="10 11" key="1">
    <citation type="submission" date="2023-08" db="EMBL/GenBank/DDBJ databases">
        <title>Functional and genomic diversity of the sorghum phyllosphere microbiome.</title>
        <authorList>
            <person name="Shade A."/>
        </authorList>
    </citation>
    <scope>NUCLEOTIDE SEQUENCE [LARGE SCALE GENOMIC DNA]</scope>
    <source>
        <strain evidence="10 11">SORGH_AS_0919</strain>
    </source>
</reference>
<feature type="transmembrane region" description="Helical" evidence="7">
    <location>
        <begin position="115"/>
        <end position="148"/>
    </location>
</feature>
<dbReference type="Gene3D" id="1.10.287.130">
    <property type="match status" value="1"/>
</dbReference>
<dbReference type="Pfam" id="PF00512">
    <property type="entry name" value="HisKA"/>
    <property type="match status" value="1"/>
</dbReference>
<dbReference type="PANTHER" id="PTHR43047">
    <property type="entry name" value="TWO-COMPONENT HISTIDINE PROTEIN KINASE"/>
    <property type="match status" value="1"/>
</dbReference>
<feature type="transmembrane region" description="Helical" evidence="7">
    <location>
        <begin position="709"/>
        <end position="736"/>
    </location>
</feature>
<accession>A0ABU1HWF9</accession>
<feature type="transmembrane region" description="Helical" evidence="7">
    <location>
        <begin position="619"/>
        <end position="640"/>
    </location>
</feature>
<dbReference type="InterPro" id="IPR036097">
    <property type="entry name" value="HisK_dim/P_sf"/>
</dbReference>
<evidence type="ECO:0000256" key="3">
    <source>
        <dbReference type="ARBA" id="ARBA00012438"/>
    </source>
</evidence>
<evidence type="ECO:0000313" key="10">
    <source>
        <dbReference type="EMBL" id="MDR6165985.1"/>
    </source>
</evidence>
<dbReference type="PANTHER" id="PTHR43047:SF72">
    <property type="entry name" value="OSMOSENSING HISTIDINE PROTEIN KINASE SLN1"/>
    <property type="match status" value="1"/>
</dbReference>
<evidence type="ECO:0000256" key="4">
    <source>
        <dbReference type="ARBA" id="ARBA00022679"/>
    </source>
</evidence>
<keyword evidence="5 10" id="KW-0418">Kinase</keyword>
<feature type="region of interest" description="Disordered" evidence="6">
    <location>
        <begin position="462"/>
        <end position="491"/>
    </location>
</feature>
<feature type="transmembrane region" description="Helical" evidence="7">
    <location>
        <begin position="742"/>
        <end position="767"/>
    </location>
</feature>
<feature type="transmembrane region" description="Helical" evidence="7">
    <location>
        <begin position="90"/>
        <end position="109"/>
    </location>
</feature>
<feature type="transmembrane region" description="Helical" evidence="7">
    <location>
        <begin position="40"/>
        <end position="58"/>
    </location>
</feature>
<dbReference type="GO" id="GO:0016301">
    <property type="term" value="F:kinase activity"/>
    <property type="evidence" value="ECO:0007669"/>
    <property type="project" value="UniProtKB-KW"/>
</dbReference>
<dbReference type="PROSITE" id="PS50887">
    <property type="entry name" value="GGDEF"/>
    <property type="match status" value="1"/>
</dbReference>
<dbReference type="EMBL" id="JAVIZA010000001">
    <property type="protein sequence ID" value="MDR6165985.1"/>
    <property type="molecule type" value="Genomic_DNA"/>
</dbReference>
<dbReference type="Gene3D" id="3.30.450.20">
    <property type="entry name" value="PAS domain"/>
    <property type="match status" value="1"/>
</dbReference>
<dbReference type="InterPro" id="IPR035965">
    <property type="entry name" value="PAS-like_dom_sf"/>
</dbReference>
<keyword evidence="11" id="KW-1185">Reference proteome</keyword>
<keyword evidence="7" id="KW-0472">Membrane</keyword>